<organism evidence="1 2">
    <name type="scientific">Malus baccata</name>
    <name type="common">Siberian crab apple</name>
    <name type="synonym">Pyrus baccata</name>
    <dbReference type="NCBI Taxonomy" id="106549"/>
    <lineage>
        <taxon>Eukaryota</taxon>
        <taxon>Viridiplantae</taxon>
        <taxon>Streptophyta</taxon>
        <taxon>Embryophyta</taxon>
        <taxon>Tracheophyta</taxon>
        <taxon>Spermatophyta</taxon>
        <taxon>Magnoliopsida</taxon>
        <taxon>eudicotyledons</taxon>
        <taxon>Gunneridae</taxon>
        <taxon>Pentapetalae</taxon>
        <taxon>rosids</taxon>
        <taxon>fabids</taxon>
        <taxon>Rosales</taxon>
        <taxon>Rosaceae</taxon>
        <taxon>Amygdaloideae</taxon>
        <taxon>Maleae</taxon>
        <taxon>Malus</taxon>
    </lineage>
</organism>
<dbReference type="EMBL" id="VIEB01001592">
    <property type="protein sequence ID" value="TQD71227.1"/>
    <property type="molecule type" value="Genomic_DNA"/>
</dbReference>
<gene>
    <name evidence="1" type="ORF">C1H46_043237</name>
</gene>
<evidence type="ECO:0000313" key="1">
    <source>
        <dbReference type="EMBL" id="TQD71227.1"/>
    </source>
</evidence>
<evidence type="ECO:0000313" key="2">
    <source>
        <dbReference type="Proteomes" id="UP000315295"/>
    </source>
</evidence>
<comment type="caution">
    <text evidence="1">The sequence shown here is derived from an EMBL/GenBank/DDBJ whole genome shotgun (WGS) entry which is preliminary data.</text>
</comment>
<accession>A0A540KAH4</accession>
<name>A0A540KAH4_MALBA</name>
<keyword evidence="2" id="KW-1185">Reference proteome</keyword>
<sequence>MRRSVTRLVRLKRVERAVLRDEFWVNFRSASPSSGTTRFTSVEHKIITSLSHSCSSLFPSEGIFTPFPFRPIPFHSVSSAYQMIPKRRERTYVLLYEKNTISDPLLAGPCLWFRGQWQLTLILYPISSSRPLTSRSLPLLGGCFAFRLLALSQISHVLGSSPFSLTPTSINGCSY</sequence>
<proteinExistence type="predicted"/>
<dbReference type="Proteomes" id="UP000315295">
    <property type="component" value="Unassembled WGS sequence"/>
</dbReference>
<protein>
    <submittedName>
        <fullName evidence="1">Uncharacterized protein</fullName>
    </submittedName>
</protein>
<reference evidence="1 2" key="1">
    <citation type="journal article" date="2019" name="G3 (Bethesda)">
        <title>Sequencing of a Wild Apple (Malus baccata) Genome Unravels the Differences Between Cultivated and Wild Apple Species Regarding Disease Resistance and Cold Tolerance.</title>
        <authorList>
            <person name="Chen X."/>
        </authorList>
    </citation>
    <scope>NUCLEOTIDE SEQUENCE [LARGE SCALE GENOMIC DNA]</scope>
    <source>
        <strain evidence="2">cv. Shandingzi</strain>
        <tissue evidence="1">Leaves</tissue>
    </source>
</reference>
<dbReference type="AlphaFoldDB" id="A0A540KAH4"/>